<gene>
    <name evidence="2" type="ORF">A2714_00220</name>
</gene>
<evidence type="ECO:0000256" key="1">
    <source>
        <dbReference type="SAM" id="MobiDB-lite"/>
    </source>
</evidence>
<dbReference type="EMBL" id="MGGE01000014">
    <property type="protein sequence ID" value="OGM21529.1"/>
    <property type="molecule type" value="Genomic_DNA"/>
</dbReference>
<dbReference type="AlphaFoldDB" id="A0A1F7Y3P4"/>
<comment type="caution">
    <text evidence="2">The sequence shown here is derived from an EMBL/GenBank/DDBJ whole genome shotgun (WGS) entry which is preliminary data.</text>
</comment>
<dbReference type="Proteomes" id="UP000178419">
    <property type="component" value="Unassembled WGS sequence"/>
</dbReference>
<protein>
    <recommendedName>
        <fullName evidence="4">Transglycosylase SLT domain-containing protein</fullName>
    </recommendedName>
</protein>
<feature type="region of interest" description="Disordered" evidence="1">
    <location>
        <begin position="52"/>
        <end position="86"/>
    </location>
</feature>
<evidence type="ECO:0008006" key="4">
    <source>
        <dbReference type="Google" id="ProtNLM"/>
    </source>
</evidence>
<name>A0A1F7Y3P4_9BACT</name>
<proteinExistence type="predicted"/>
<organism evidence="2 3">
    <name type="scientific">Candidatus Woesebacteria bacterium RIFCSPHIGHO2_01_FULL_38_9</name>
    <dbReference type="NCBI Taxonomy" id="1802492"/>
    <lineage>
        <taxon>Bacteria</taxon>
        <taxon>Candidatus Woeseibacteriota</taxon>
    </lineage>
</organism>
<dbReference type="SUPFAM" id="SSF53955">
    <property type="entry name" value="Lysozyme-like"/>
    <property type="match status" value="1"/>
</dbReference>
<dbReference type="Gene3D" id="1.10.530.10">
    <property type="match status" value="1"/>
</dbReference>
<sequence>MKKYLLFFAAFLVGIPLGFRGLSVIKRTYFEEARVLSKIADISLEISPTMSVSPTVSLTPTPRPKAHARGPSSSERDRPLDEIPTLTPTASLTVTPTLTPTPTPRPLISAPTDLEPLFEEFSITYSVEKNKLKFIAKCESNFNVGVWKEPYAGLYQFDEVTWTKYRNLMEKDPNINLRFGARESIETAAFVVSIGNERIWPTCSATY</sequence>
<dbReference type="InterPro" id="IPR023346">
    <property type="entry name" value="Lysozyme-like_dom_sf"/>
</dbReference>
<evidence type="ECO:0000313" key="2">
    <source>
        <dbReference type="EMBL" id="OGM21529.1"/>
    </source>
</evidence>
<reference evidence="2 3" key="1">
    <citation type="journal article" date="2016" name="Nat. Commun.">
        <title>Thousands of microbial genomes shed light on interconnected biogeochemical processes in an aquifer system.</title>
        <authorList>
            <person name="Anantharaman K."/>
            <person name="Brown C.T."/>
            <person name="Hug L.A."/>
            <person name="Sharon I."/>
            <person name="Castelle C.J."/>
            <person name="Probst A.J."/>
            <person name="Thomas B.C."/>
            <person name="Singh A."/>
            <person name="Wilkins M.J."/>
            <person name="Karaoz U."/>
            <person name="Brodie E.L."/>
            <person name="Williams K.H."/>
            <person name="Hubbard S.S."/>
            <person name="Banfield J.F."/>
        </authorList>
    </citation>
    <scope>NUCLEOTIDE SEQUENCE [LARGE SCALE GENOMIC DNA]</scope>
</reference>
<evidence type="ECO:0000313" key="3">
    <source>
        <dbReference type="Proteomes" id="UP000178419"/>
    </source>
</evidence>
<accession>A0A1F7Y3P4</accession>